<comment type="caution">
    <text evidence="5">The sequence shown here is derived from an EMBL/GenBank/DDBJ whole genome shotgun (WGS) entry which is preliminary data.</text>
</comment>
<dbReference type="Gene3D" id="2.40.160.210">
    <property type="entry name" value="Acyl-CoA thioesterase, double hotdog domain"/>
    <property type="match status" value="1"/>
</dbReference>
<name>A0A9P6NIW2_9BASI</name>
<dbReference type="GO" id="GO:0009062">
    <property type="term" value="P:fatty acid catabolic process"/>
    <property type="evidence" value="ECO:0007669"/>
    <property type="project" value="TreeGrafter"/>
</dbReference>
<dbReference type="InterPro" id="IPR029069">
    <property type="entry name" value="HotDog_dom_sf"/>
</dbReference>
<dbReference type="InterPro" id="IPR003703">
    <property type="entry name" value="Acyl_CoA_thio"/>
</dbReference>
<dbReference type="InterPro" id="IPR042171">
    <property type="entry name" value="Acyl-CoA_hotdog"/>
</dbReference>
<evidence type="ECO:0000259" key="4">
    <source>
        <dbReference type="Pfam" id="PF20789"/>
    </source>
</evidence>
<dbReference type="OrthoDB" id="68328at2759"/>
<organism evidence="5 6">
    <name type="scientific">Cronartium quercuum f. sp. fusiforme G11</name>
    <dbReference type="NCBI Taxonomy" id="708437"/>
    <lineage>
        <taxon>Eukaryota</taxon>
        <taxon>Fungi</taxon>
        <taxon>Dikarya</taxon>
        <taxon>Basidiomycota</taxon>
        <taxon>Pucciniomycotina</taxon>
        <taxon>Pucciniomycetes</taxon>
        <taxon>Pucciniales</taxon>
        <taxon>Coleosporiaceae</taxon>
        <taxon>Cronartium</taxon>
    </lineage>
</organism>
<dbReference type="Pfam" id="PF13622">
    <property type="entry name" value="4HBT_3"/>
    <property type="match status" value="1"/>
</dbReference>
<feature type="domain" description="Acyl-CoA thioesterase-like C-terminal" evidence="4">
    <location>
        <begin position="173"/>
        <end position="303"/>
    </location>
</feature>
<sequence>MSQRQSRQIEETLELDRLDNNLFRSIKLWKPAAGRGAFGGNIIAQAAHAATETVASEFHLHSLHCYFIGFGNVDIPSGIIYHVDRLRDGKSYATRAVRAVQQSNCIFTLLASFHKPEALQPSFQTSFDIDAFPKPENCLSIEDKLQAFLIENQNGIKPKIREYLQREIEENMLNAIEFRSVKPEASTITGIHESTHVYWIRSRAVIRSNPAYQKLVLAYASDFRFIGSVSRALGLNAQGERRLAMIASLDHSMFFYDDELDVNQWMLYHMDASAAKFGRGLVIGRIYNREGKLLVVCTQEGVVRADVRSTSKSKL</sequence>
<dbReference type="InterPro" id="IPR049449">
    <property type="entry name" value="TesB_ACOT8-like_N"/>
</dbReference>
<dbReference type="SUPFAM" id="SSF54637">
    <property type="entry name" value="Thioesterase/thiol ester dehydrase-isomerase"/>
    <property type="match status" value="2"/>
</dbReference>
<gene>
    <name evidence="5" type="ORF">CROQUDRAFT_47382</name>
</gene>
<dbReference type="Proteomes" id="UP000886653">
    <property type="component" value="Unassembled WGS sequence"/>
</dbReference>
<dbReference type="Pfam" id="PF20789">
    <property type="entry name" value="4HBT_3C"/>
    <property type="match status" value="1"/>
</dbReference>
<dbReference type="CDD" id="cd03445">
    <property type="entry name" value="Thioesterase_II_repeat2"/>
    <property type="match status" value="1"/>
</dbReference>
<dbReference type="AlphaFoldDB" id="A0A9P6NIW2"/>
<dbReference type="EMBL" id="MU167296">
    <property type="protein sequence ID" value="KAG0144391.1"/>
    <property type="molecule type" value="Genomic_DNA"/>
</dbReference>
<protein>
    <recommendedName>
        <fullName evidence="7">Thioesterase/thiol ester dehydrase-isomerase</fullName>
    </recommendedName>
</protein>
<evidence type="ECO:0000313" key="6">
    <source>
        <dbReference type="Proteomes" id="UP000886653"/>
    </source>
</evidence>
<dbReference type="PANTHER" id="PTHR11066">
    <property type="entry name" value="ACYL-COA THIOESTERASE"/>
    <property type="match status" value="1"/>
</dbReference>
<comment type="similarity">
    <text evidence="1">Belongs to the C/M/P thioester hydrolase family.</text>
</comment>
<evidence type="ECO:0000259" key="3">
    <source>
        <dbReference type="Pfam" id="PF13622"/>
    </source>
</evidence>
<proteinExistence type="inferred from homology"/>
<evidence type="ECO:0000313" key="5">
    <source>
        <dbReference type="EMBL" id="KAG0144391.1"/>
    </source>
</evidence>
<evidence type="ECO:0008006" key="7">
    <source>
        <dbReference type="Google" id="ProtNLM"/>
    </source>
</evidence>
<dbReference type="PANTHER" id="PTHR11066:SF34">
    <property type="entry name" value="ACYL-COENZYME A THIOESTERASE 8"/>
    <property type="match status" value="1"/>
</dbReference>
<dbReference type="GO" id="GO:0005782">
    <property type="term" value="C:peroxisomal matrix"/>
    <property type="evidence" value="ECO:0007669"/>
    <property type="project" value="UniProtKB-SubCell"/>
</dbReference>
<keyword evidence="6" id="KW-1185">Reference proteome</keyword>
<reference evidence="5" key="1">
    <citation type="submission" date="2013-11" db="EMBL/GenBank/DDBJ databases">
        <title>Genome sequence of the fusiform rust pathogen reveals effectors for host alternation and coevolution with pine.</title>
        <authorList>
            <consortium name="DOE Joint Genome Institute"/>
            <person name="Smith K."/>
            <person name="Pendleton A."/>
            <person name="Kubisiak T."/>
            <person name="Anderson C."/>
            <person name="Salamov A."/>
            <person name="Aerts A."/>
            <person name="Riley R."/>
            <person name="Clum A."/>
            <person name="Lindquist E."/>
            <person name="Ence D."/>
            <person name="Campbell M."/>
            <person name="Kronenberg Z."/>
            <person name="Feau N."/>
            <person name="Dhillon B."/>
            <person name="Hamelin R."/>
            <person name="Burleigh J."/>
            <person name="Smith J."/>
            <person name="Yandell M."/>
            <person name="Nelson C."/>
            <person name="Grigoriev I."/>
            <person name="Davis J."/>
        </authorList>
    </citation>
    <scope>NUCLEOTIDE SEQUENCE</scope>
    <source>
        <strain evidence="5">G11</strain>
    </source>
</reference>
<dbReference type="InterPro" id="IPR049450">
    <property type="entry name" value="ACOT8-like_C"/>
</dbReference>
<accession>A0A9P6NIW2</accession>
<feature type="domain" description="Acyl-CoA thioesterase-like N-terminal HotDog" evidence="3">
    <location>
        <begin position="29"/>
        <end position="114"/>
    </location>
</feature>
<keyword evidence="2" id="KW-0378">Hydrolase</keyword>
<dbReference type="GO" id="GO:0047617">
    <property type="term" value="F:fatty acyl-CoA hydrolase activity"/>
    <property type="evidence" value="ECO:0007669"/>
    <property type="project" value="InterPro"/>
</dbReference>
<dbReference type="GO" id="GO:0006637">
    <property type="term" value="P:acyl-CoA metabolic process"/>
    <property type="evidence" value="ECO:0007669"/>
    <property type="project" value="InterPro"/>
</dbReference>
<dbReference type="CDD" id="cd03444">
    <property type="entry name" value="Thioesterase_II_repeat1"/>
    <property type="match status" value="1"/>
</dbReference>
<evidence type="ECO:0000256" key="2">
    <source>
        <dbReference type="ARBA" id="ARBA00022801"/>
    </source>
</evidence>
<evidence type="ECO:0000256" key="1">
    <source>
        <dbReference type="ARBA" id="ARBA00006538"/>
    </source>
</evidence>